<accession>A0A7J9PFR4</accession>
<evidence type="ECO:0000313" key="2">
    <source>
        <dbReference type="EMBL" id="MBA2861608.1"/>
    </source>
</evidence>
<evidence type="ECO:0000313" key="3">
    <source>
        <dbReference type="Proteomes" id="UP000533207"/>
    </source>
</evidence>
<proteinExistence type="predicted"/>
<evidence type="ECO:0000256" key="1">
    <source>
        <dbReference type="SAM" id="Phobius"/>
    </source>
</evidence>
<gene>
    <name evidence="2" type="ORF">HNP90_000468</name>
</gene>
<feature type="transmembrane region" description="Helical" evidence="1">
    <location>
        <begin position="7"/>
        <end position="25"/>
    </location>
</feature>
<reference evidence="2 3" key="1">
    <citation type="submission" date="2020-07" db="EMBL/GenBank/DDBJ databases">
        <title>Genomic Encyclopedia of Type Strains, Phase IV (KMG-V): Genome sequencing to study the core and pangenomes of soil and plant-associated prokaryotes.</title>
        <authorList>
            <person name="Whitman W."/>
        </authorList>
    </citation>
    <scope>NUCLEOTIDE SEQUENCE [LARGE SCALE GENOMIC DNA]</scope>
    <source>
        <strain evidence="2 3">C8</strain>
    </source>
</reference>
<dbReference type="Proteomes" id="UP000533207">
    <property type="component" value="Unassembled WGS sequence"/>
</dbReference>
<keyword evidence="1" id="KW-0472">Membrane</keyword>
<keyword evidence="1" id="KW-1133">Transmembrane helix</keyword>
<dbReference type="AlphaFoldDB" id="A0A7J9PFR4"/>
<dbReference type="EMBL" id="JACDUL010000001">
    <property type="protein sequence ID" value="MBA2861608.1"/>
    <property type="molecule type" value="Genomic_DNA"/>
</dbReference>
<name>A0A7J9PFR4_METMI</name>
<comment type="caution">
    <text evidence="2">The sequence shown here is derived from an EMBL/GenBank/DDBJ whole genome shotgun (WGS) entry which is preliminary data.</text>
</comment>
<keyword evidence="1" id="KW-0812">Transmembrane</keyword>
<protein>
    <submittedName>
        <fullName evidence="2">Uncharacterized protein</fullName>
    </submittedName>
</protein>
<sequence>MKNMDESLKIAIPISILALIGFYLTGGFHTF</sequence>
<organism evidence="2 3">
    <name type="scientific">Methanococcus maripaludis</name>
    <name type="common">Methanococcus deltae</name>
    <dbReference type="NCBI Taxonomy" id="39152"/>
    <lineage>
        <taxon>Archaea</taxon>
        <taxon>Methanobacteriati</taxon>
        <taxon>Methanobacteriota</taxon>
        <taxon>Methanomada group</taxon>
        <taxon>Methanococci</taxon>
        <taxon>Methanococcales</taxon>
        <taxon>Methanococcaceae</taxon>
        <taxon>Methanococcus</taxon>
    </lineage>
</organism>